<dbReference type="EMBL" id="WNYA01073342">
    <property type="protein sequence ID" value="KAG8535239.1"/>
    <property type="molecule type" value="Genomic_DNA"/>
</dbReference>
<keyword evidence="3" id="KW-1185">Reference proteome</keyword>
<proteinExistence type="predicted"/>
<comment type="caution">
    <text evidence="2">The sequence shown here is derived from an EMBL/GenBank/DDBJ whole genome shotgun (WGS) entry which is preliminary data.</text>
</comment>
<dbReference type="AlphaFoldDB" id="A0AAV6YCJ7"/>
<sequence length="82" mass="8891">MNDKVQSERGLIMGGGGEDSRGRCIMGTTAGITEREHPVSGGCSQPYRTQRYQGTGYSRDGTLCNRNSRLQDPEGSARGEDH</sequence>
<feature type="compositionally biased region" description="Polar residues" evidence="1">
    <location>
        <begin position="42"/>
        <end position="56"/>
    </location>
</feature>
<protein>
    <submittedName>
        <fullName evidence="2">Uncharacterized protein</fullName>
    </submittedName>
</protein>
<gene>
    <name evidence="2" type="ORF">GDO81_029063</name>
</gene>
<accession>A0AAV6YCJ7</accession>
<evidence type="ECO:0000313" key="3">
    <source>
        <dbReference type="Proteomes" id="UP000824782"/>
    </source>
</evidence>
<organism evidence="2 3">
    <name type="scientific">Engystomops pustulosus</name>
    <name type="common">Tungara frog</name>
    <name type="synonym">Physalaemus pustulosus</name>
    <dbReference type="NCBI Taxonomy" id="76066"/>
    <lineage>
        <taxon>Eukaryota</taxon>
        <taxon>Metazoa</taxon>
        <taxon>Chordata</taxon>
        <taxon>Craniata</taxon>
        <taxon>Vertebrata</taxon>
        <taxon>Euteleostomi</taxon>
        <taxon>Amphibia</taxon>
        <taxon>Batrachia</taxon>
        <taxon>Anura</taxon>
        <taxon>Neobatrachia</taxon>
        <taxon>Hyloidea</taxon>
        <taxon>Leptodactylidae</taxon>
        <taxon>Leiuperinae</taxon>
        <taxon>Engystomops</taxon>
    </lineage>
</organism>
<feature type="region of interest" description="Disordered" evidence="1">
    <location>
        <begin position="1"/>
        <end position="82"/>
    </location>
</feature>
<feature type="compositionally biased region" description="Basic and acidic residues" evidence="1">
    <location>
        <begin position="69"/>
        <end position="82"/>
    </location>
</feature>
<evidence type="ECO:0000313" key="2">
    <source>
        <dbReference type="EMBL" id="KAG8535239.1"/>
    </source>
</evidence>
<reference evidence="2" key="1">
    <citation type="thesis" date="2020" institute="ProQuest LLC" country="789 East Eisenhower Parkway, Ann Arbor, MI, USA">
        <title>Comparative Genomics and Chromosome Evolution.</title>
        <authorList>
            <person name="Mudd A.B."/>
        </authorList>
    </citation>
    <scope>NUCLEOTIDE SEQUENCE</scope>
    <source>
        <strain evidence="2">237g6f4</strain>
        <tissue evidence="2">Blood</tissue>
    </source>
</reference>
<dbReference type="Proteomes" id="UP000824782">
    <property type="component" value="Unassembled WGS sequence"/>
</dbReference>
<name>A0AAV6YCJ7_ENGPU</name>
<evidence type="ECO:0000256" key="1">
    <source>
        <dbReference type="SAM" id="MobiDB-lite"/>
    </source>
</evidence>